<evidence type="ECO:0000313" key="4">
    <source>
        <dbReference type="Proteomes" id="UP000249016"/>
    </source>
</evidence>
<dbReference type="Pfam" id="PF18962">
    <property type="entry name" value="Por_Secre_tail"/>
    <property type="match status" value="1"/>
</dbReference>
<dbReference type="AlphaFoldDB" id="A0A327NLL3"/>
<gene>
    <name evidence="3" type="ORF">HMF3257_21395</name>
</gene>
<comment type="caution">
    <text evidence="3">The sequence shown here is derived from an EMBL/GenBank/DDBJ whole genome shotgun (WGS) entry which is preliminary data.</text>
</comment>
<dbReference type="EMBL" id="QLII01000001">
    <property type="protein sequence ID" value="RAI76102.1"/>
    <property type="molecule type" value="Genomic_DNA"/>
</dbReference>
<dbReference type="InterPro" id="IPR055015">
    <property type="entry name" value="GCX_COOH"/>
</dbReference>
<feature type="signal peptide" evidence="1">
    <location>
        <begin position="1"/>
        <end position="19"/>
    </location>
</feature>
<keyword evidence="1" id="KW-0732">Signal</keyword>
<keyword evidence="4" id="KW-1185">Reference proteome</keyword>
<evidence type="ECO:0000259" key="2">
    <source>
        <dbReference type="Pfam" id="PF18962"/>
    </source>
</evidence>
<dbReference type="OrthoDB" id="958574at2"/>
<reference evidence="3 4" key="1">
    <citation type="submission" date="2018-06" db="EMBL/GenBank/DDBJ databases">
        <title>Spirosoma sp. HMF3257 Genome sequencing and assembly.</title>
        <authorList>
            <person name="Kang H."/>
            <person name="Cha I."/>
            <person name="Kim H."/>
            <person name="Kang J."/>
            <person name="Joh K."/>
        </authorList>
    </citation>
    <scope>NUCLEOTIDE SEQUENCE [LARGE SCALE GENOMIC DNA]</scope>
    <source>
        <strain evidence="3 4">HMF3257</strain>
    </source>
</reference>
<dbReference type="InterPro" id="IPR026444">
    <property type="entry name" value="Secre_tail"/>
</dbReference>
<protein>
    <submittedName>
        <fullName evidence="3">T9SS C-terminal target domain-containing protein</fullName>
    </submittedName>
</protein>
<proteinExistence type="predicted"/>
<name>A0A327NLL3_9BACT</name>
<organism evidence="3 4">
    <name type="scientific">Spirosoma telluris</name>
    <dbReference type="NCBI Taxonomy" id="2183553"/>
    <lineage>
        <taxon>Bacteria</taxon>
        <taxon>Pseudomonadati</taxon>
        <taxon>Bacteroidota</taxon>
        <taxon>Cytophagia</taxon>
        <taxon>Cytophagales</taxon>
        <taxon>Cytophagaceae</taxon>
        <taxon>Spirosoma</taxon>
    </lineage>
</organism>
<evidence type="ECO:0000256" key="1">
    <source>
        <dbReference type="SAM" id="SignalP"/>
    </source>
</evidence>
<dbReference type="Proteomes" id="UP000249016">
    <property type="component" value="Unassembled WGS sequence"/>
</dbReference>
<sequence>MKRYVFTISLMIIGRVALAQEEYPQQLAISRPILAGASSDQKAVETIVATNGVDKGATGIYTAGKSVLLQAGFVAHPGSVFSATVDPVSSWRLKSDMPGLSAQAYPNPFVERTTIEYNLPVNGRVQHTLMDMKGEVVRQTEGTSEQSKGLYKTQLEGNDIPTGTYLYRIQVGNESRTIRLLKKP</sequence>
<evidence type="ECO:0000313" key="3">
    <source>
        <dbReference type="EMBL" id="RAI76102.1"/>
    </source>
</evidence>
<dbReference type="NCBIfam" id="TIGR04183">
    <property type="entry name" value="Por_Secre_tail"/>
    <property type="match status" value="1"/>
</dbReference>
<dbReference type="NCBIfam" id="NF045639">
    <property type="entry name" value="GCX_COOH"/>
    <property type="match status" value="1"/>
</dbReference>
<accession>A0A327NLL3</accession>
<feature type="chain" id="PRO_5016438216" evidence="1">
    <location>
        <begin position="20"/>
        <end position="184"/>
    </location>
</feature>
<feature type="domain" description="Secretion system C-terminal sorting" evidence="2">
    <location>
        <begin position="105"/>
        <end position="177"/>
    </location>
</feature>